<evidence type="ECO:0000313" key="4">
    <source>
        <dbReference type="Proteomes" id="UP000045842"/>
    </source>
</evidence>
<gene>
    <name evidence="3" type="ORF">ERS007679_02189</name>
    <name evidence="2" type="ORF">ERS027659_05199</name>
    <name evidence="1" type="ORF">ERS027661_04047</name>
</gene>
<evidence type="ECO:0000313" key="5">
    <source>
        <dbReference type="Proteomes" id="UP000049023"/>
    </source>
</evidence>
<dbReference type="Proteomes" id="UP000050164">
    <property type="component" value="Unassembled WGS sequence"/>
</dbReference>
<reference evidence="4 5" key="1">
    <citation type="submission" date="2015-03" db="EMBL/GenBank/DDBJ databases">
        <authorList>
            <consortium name="Pathogen Informatics"/>
        </authorList>
    </citation>
    <scope>NUCLEOTIDE SEQUENCE [LARGE SCALE GENOMIC DNA]</scope>
    <source>
        <strain evidence="2 6">Bir 185</strain>
        <strain evidence="1 5">Bir 187</strain>
        <strain evidence="3 4">G09801536</strain>
    </source>
</reference>
<dbReference type="EMBL" id="CNFU01001221">
    <property type="protein sequence ID" value="CKT19237.1"/>
    <property type="molecule type" value="Genomic_DNA"/>
</dbReference>
<name>A0A655IXD7_MYCTX</name>
<dbReference type="Proteomes" id="UP000049023">
    <property type="component" value="Unassembled WGS sequence"/>
</dbReference>
<protein>
    <submittedName>
        <fullName evidence="1">CBS domain-containing protein</fullName>
    </submittedName>
</protein>
<sequence>MAALQDGGLTRPAALAEMLRRYCEHMHSNEPVHTWDT</sequence>
<evidence type="ECO:0000313" key="3">
    <source>
        <dbReference type="EMBL" id="COV62923.1"/>
    </source>
</evidence>
<accession>A0A655IXD7</accession>
<evidence type="ECO:0000313" key="1">
    <source>
        <dbReference type="EMBL" id="CKT19237.1"/>
    </source>
</evidence>
<dbReference type="EMBL" id="CNFT01002635">
    <property type="protein sequence ID" value="CKU42209.1"/>
    <property type="molecule type" value="Genomic_DNA"/>
</dbReference>
<evidence type="ECO:0000313" key="2">
    <source>
        <dbReference type="EMBL" id="CKU42209.1"/>
    </source>
</evidence>
<proteinExistence type="predicted"/>
<dbReference type="AlphaFoldDB" id="A0A655IXD7"/>
<dbReference type="Proteomes" id="UP000045842">
    <property type="component" value="Unassembled WGS sequence"/>
</dbReference>
<dbReference type="EMBL" id="CSAD01000283">
    <property type="protein sequence ID" value="COV62923.1"/>
    <property type="molecule type" value="Genomic_DNA"/>
</dbReference>
<organism evidence="1 5">
    <name type="scientific">Mycobacterium tuberculosis</name>
    <dbReference type="NCBI Taxonomy" id="1773"/>
    <lineage>
        <taxon>Bacteria</taxon>
        <taxon>Bacillati</taxon>
        <taxon>Actinomycetota</taxon>
        <taxon>Actinomycetes</taxon>
        <taxon>Mycobacteriales</taxon>
        <taxon>Mycobacteriaceae</taxon>
        <taxon>Mycobacterium</taxon>
        <taxon>Mycobacterium tuberculosis complex</taxon>
    </lineage>
</organism>
<evidence type="ECO:0000313" key="6">
    <source>
        <dbReference type="Proteomes" id="UP000050164"/>
    </source>
</evidence>